<protein>
    <recommendedName>
        <fullName evidence="1">DUF4942 domain-containing protein</fullName>
    </recommendedName>
</protein>
<name>A0A1S7DQH6_RIEAN</name>
<dbReference type="EMBL" id="CP011859">
    <property type="protein sequence ID" value="AQY21362.1"/>
    <property type="molecule type" value="Genomic_DNA"/>
</dbReference>
<evidence type="ECO:0000313" key="2">
    <source>
        <dbReference type="EMBL" id="AQY21362.1"/>
    </source>
</evidence>
<sequence>MKYQNIFNQDFYPTPREVLDLMELDVNNKIILEPSAGKGNIIDYLKEYGAKEVLFCEINKDLAEICKTKANQIGTDFLELKPEAVAGVEAIIMNPPFSEFRKHFLHAWNIAPDGCEIVSLCNYDSVSDRGSFLREKEEILNIIEAYGYKSDLGNVFSNAERQTDVSIGLIKVYKPITSESLNFDDYFDNAGGFDIDNTEEGIIRYSEIDSLVNSYKGIAKYSEKLFEDTELFMQMAKSCGVGVSIKIGVELKENKINRQLFLREVQVQLWHKVFKLFNIEKYVTSSVAKDLEAWVRYKSQTPFTKRNIFKMIEVIYGTKEHNFKRSLVEAIDNYTRHTKENRYSLEGWSTNSGHLLNRKFIVPNMCEGTYRSPDMVRVSYSGYVENLNDLLKVLCNLEGKNYDNIEKLPAWEDFERGVWHEMEFFRYKGFKKGTMHFEFKDKNVWERLNRAYANAKGNVLPEKI</sequence>
<dbReference type="Pfam" id="PF13708">
    <property type="entry name" value="DUF4942"/>
    <property type="match status" value="1"/>
</dbReference>
<dbReference type="Proteomes" id="UP000189883">
    <property type="component" value="Chromosome"/>
</dbReference>
<evidence type="ECO:0000313" key="3">
    <source>
        <dbReference type="Proteomes" id="UP000189883"/>
    </source>
</evidence>
<dbReference type="CDD" id="cd02440">
    <property type="entry name" value="AdoMet_MTases"/>
    <property type="match status" value="1"/>
</dbReference>
<dbReference type="InterPro" id="IPR029063">
    <property type="entry name" value="SAM-dependent_MTases_sf"/>
</dbReference>
<dbReference type="Gene3D" id="3.40.50.150">
    <property type="entry name" value="Vaccinia Virus protein VP39"/>
    <property type="match status" value="1"/>
</dbReference>
<proteinExistence type="predicted"/>
<feature type="domain" description="DUF4942" evidence="1">
    <location>
        <begin position="263"/>
        <end position="456"/>
    </location>
</feature>
<reference evidence="2 3" key="1">
    <citation type="submission" date="2015-06" db="EMBL/GenBank/DDBJ databases">
        <title>R. anatipestifer strain HXb2 is the most virulent strain so far, and the genome sequence would help us uncover the pathogenesis.</title>
        <authorList>
            <person name="Hu Q."/>
            <person name="Qi J."/>
            <person name="Bo H."/>
            <person name="Liu G."/>
            <person name="Tao M."/>
            <person name="Ding Y."/>
            <person name="Xue Y."/>
        </authorList>
    </citation>
    <scope>NUCLEOTIDE SEQUENCE [LARGE SCALE GENOMIC DNA]</scope>
    <source>
        <strain evidence="2 3">HXb2</strain>
    </source>
</reference>
<gene>
    <name evidence="2" type="ORF">AB406_0403</name>
</gene>
<organism evidence="2 3">
    <name type="scientific">Riemerella anatipestifer</name>
    <name type="common">Moraxella anatipestifer</name>
    <dbReference type="NCBI Taxonomy" id="34085"/>
    <lineage>
        <taxon>Bacteria</taxon>
        <taxon>Pseudomonadati</taxon>
        <taxon>Bacteroidota</taxon>
        <taxon>Flavobacteriia</taxon>
        <taxon>Flavobacteriales</taxon>
        <taxon>Weeksellaceae</taxon>
        <taxon>Riemerella</taxon>
    </lineage>
</organism>
<evidence type="ECO:0000259" key="1">
    <source>
        <dbReference type="Pfam" id="PF13708"/>
    </source>
</evidence>
<dbReference type="SUPFAM" id="SSF53335">
    <property type="entry name" value="S-adenosyl-L-methionine-dependent methyltransferases"/>
    <property type="match status" value="1"/>
</dbReference>
<dbReference type="AlphaFoldDB" id="A0A1S7DQH6"/>
<dbReference type="InterPro" id="IPR031339">
    <property type="entry name" value="DUF4942"/>
</dbReference>
<accession>A0A1S7DQH6</accession>